<dbReference type="Proteomes" id="UP000638732">
    <property type="component" value="Unassembled WGS sequence"/>
</dbReference>
<evidence type="ECO:0000256" key="1">
    <source>
        <dbReference type="SAM" id="Coils"/>
    </source>
</evidence>
<keyword evidence="1" id="KW-0175">Coiled coil</keyword>
<protein>
    <submittedName>
        <fullName evidence="2">Uncharacterized protein</fullName>
    </submittedName>
</protein>
<reference evidence="2" key="2">
    <citation type="submission" date="2020-10" db="EMBL/GenBank/DDBJ databases">
        <title>Mucilaginibacter sp. nov., isolated from soil.</title>
        <authorList>
            <person name="Jeon C.O."/>
        </authorList>
    </citation>
    <scope>NUCLEOTIDE SEQUENCE</scope>
    <source>
        <strain evidence="2">R11</strain>
    </source>
</reference>
<sequence>MKTIKVDILQEEALNLLRDLEALKVIRLLDVDPKEEASTEIKSAKGKTFVARSHEEIEQRLRDLRNEWDSLEISSFS</sequence>
<evidence type="ECO:0000313" key="2">
    <source>
        <dbReference type="EMBL" id="NCD71620.1"/>
    </source>
</evidence>
<dbReference type="AlphaFoldDB" id="A0A966DUD7"/>
<dbReference type="EMBL" id="WWEO01000044">
    <property type="protein sequence ID" value="NCD71620.1"/>
    <property type="molecule type" value="Genomic_DNA"/>
</dbReference>
<proteinExistence type="predicted"/>
<keyword evidence="3" id="KW-1185">Reference proteome</keyword>
<gene>
    <name evidence="2" type="ORF">GSY63_19800</name>
</gene>
<name>A0A966DUD7_9SPHI</name>
<organism evidence="2 3">
    <name type="scientific">Mucilaginibacter agri</name>
    <dbReference type="NCBI Taxonomy" id="2695265"/>
    <lineage>
        <taxon>Bacteria</taxon>
        <taxon>Pseudomonadati</taxon>
        <taxon>Bacteroidota</taxon>
        <taxon>Sphingobacteriia</taxon>
        <taxon>Sphingobacteriales</taxon>
        <taxon>Sphingobacteriaceae</taxon>
        <taxon>Mucilaginibacter</taxon>
    </lineage>
</organism>
<dbReference type="RefSeq" id="WP_166587562.1">
    <property type="nucleotide sequence ID" value="NZ_WWEO01000044.1"/>
</dbReference>
<feature type="coiled-coil region" evidence="1">
    <location>
        <begin position="6"/>
        <end position="74"/>
    </location>
</feature>
<evidence type="ECO:0000313" key="3">
    <source>
        <dbReference type="Proteomes" id="UP000638732"/>
    </source>
</evidence>
<comment type="caution">
    <text evidence="2">The sequence shown here is derived from an EMBL/GenBank/DDBJ whole genome shotgun (WGS) entry which is preliminary data.</text>
</comment>
<accession>A0A966DUD7</accession>
<reference evidence="2" key="1">
    <citation type="submission" date="2020-01" db="EMBL/GenBank/DDBJ databases">
        <authorList>
            <person name="Seo Y.L."/>
        </authorList>
    </citation>
    <scope>NUCLEOTIDE SEQUENCE</scope>
    <source>
        <strain evidence="2">R11</strain>
    </source>
</reference>